<reference evidence="2" key="1">
    <citation type="journal article" date="2019" name="Int. J. Syst. Evol. Microbiol.">
        <title>The Global Catalogue of Microorganisms (GCM) 10K type strain sequencing project: providing services to taxonomists for standard genome sequencing and annotation.</title>
        <authorList>
            <consortium name="The Broad Institute Genomics Platform"/>
            <consortium name="The Broad Institute Genome Sequencing Center for Infectious Disease"/>
            <person name="Wu L."/>
            <person name="Ma J."/>
        </authorList>
    </citation>
    <scope>NUCLEOTIDE SEQUENCE [LARGE SCALE GENOMIC DNA]</scope>
    <source>
        <strain evidence="2">CCUG 61948</strain>
    </source>
</reference>
<organism evidence="1 2">
    <name type="scientific">Maribacter chungangensis</name>
    <dbReference type="NCBI Taxonomy" id="1069117"/>
    <lineage>
        <taxon>Bacteria</taxon>
        <taxon>Pseudomonadati</taxon>
        <taxon>Bacteroidota</taxon>
        <taxon>Flavobacteriia</taxon>
        <taxon>Flavobacteriales</taxon>
        <taxon>Flavobacteriaceae</taxon>
        <taxon>Maribacter</taxon>
    </lineage>
</organism>
<gene>
    <name evidence="1" type="ORF">ACFQZJ_18075</name>
</gene>
<dbReference type="Gene3D" id="1.20.120.520">
    <property type="entry name" value="nmb1532 protein domain like"/>
    <property type="match status" value="1"/>
</dbReference>
<name>A0ABW3B8I5_9FLAO</name>
<dbReference type="EMBL" id="JBHTHY010000024">
    <property type="protein sequence ID" value="MFD0799385.1"/>
    <property type="molecule type" value="Genomic_DNA"/>
</dbReference>
<evidence type="ECO:0000313" key="2">
    <source>
        <dbReference type="Proteomes" id="UP001597012"/>
    </source>
</evidence>
<protein>
    <submittedName>
        <fullName evidence="1">Hemerythrin domain-containing protein</fullName>
    </submittedName>
</protein>
<dbReference type="Proteomes" id="UP001597012">
    <property type="component" value="Unassembled WGS sequence"/>
</dbReference>
<proteinExistence type="predicted"/>
<dbReference type="RefSeq" id="WP_379936355.1">
    <property type="nucleotide sequence ID" value="NZ_JBHTHY010000024.1"/>
</dbReference>
<evidence type="ECO:0000313" key="1">
    <source>
        <dbReference type="EMBL" id="MFD0799385.1"/>
    </source>
</evidence>
<comment type="caution">
    <text evidence="1">The sequence shown here is derived from an EMBL/GenBank/DDBJ whole genome shotgun (WGS) entry which is preliminary data.</text>
</comment>
<sequence>MEHKPIKRNKALQGISREHHHGLLLCWKIRMGFSMGIAEERIKKYVDWFYDTHLVPHFKLEEEHIFPILGNHHELVSKALEQHQRLHQLFAEAQDLSKVLSLIEEELQQHIRFEERVLFNKIQEIATKEQLATILRIHSEEKFRDNTNDEFWI</sequence>
<keyword evidence="2" id="KW-1185">Reference proteome</keyword>
<accession>A0ABW3B8I5</accession>